<sequence>MGRKLQLILVLILVFGAAVLSSFYLFPLPSLEKNSTATTYSRVVLGETEYGTVTREGPYGNSRSPYKIAYVVGVHPLEYQAHLALKEALKNRNHTLNYCYYIYQVNVTQNADNYDQGKANGQSLAFNYVVPDIKNSSPDLVIDVHSNEGHYQEKWFLFVPGQFSRAESIAQQIKSHVSWLKVYSPPNPTSPAYVTLPLIQAGIPAMIYETYTYQSQNQTQKQANEMVSVVDQLKLS</sequence>
<dbReference type="RefSeq" id="WP_048084548.1">
    <property type="nucleotide sequence ID" value="NZ_CP006933.1"/>
</dbReference>
<proteinExistence type="predicted"/>
<reference evidence="1 2" key="1">
    <citation type="submission" date="2013-12" db="EMBL/GenBank/DDBJ databases">
        <title>The complete genome sequence of Methanobacterium sp. BRM9.</title>
        <authorList>
            <consortium name="Pastoral Greenhouse Gas Research Consortium"/>
            <person name="Kelly W.J."/>
            <person name="Leahy S.C."/>
            <person name="Perry R."/>
            <person name="Li D."/>
            <person name="Altermann E."/>
            <person name="Lambie S.C."/>
            <person name="Attwood G.T."/>
        </authorList>
    </citation>
    <scope>NUCLEOTIDE SEQUENCE [LARGE SCALE GENOMIC DNA]</scope>
    <source>
        <strain evidence="1 2">BRM9</strain>
    </source>
</reference>
<organism evidence="1 2">
    <name type="scientific">Methanobacterium formicicum</name>
    <dbReference type="NCBI Taxonomy" id="2162"/>
    <lineage>
        <taxon>Archaea</taxon>
        <taxon>Methanobacteriati</taxon>
        <taxon>Methanobacteriota</taxon>
        <taxon>Methanomada group</taxon>
        <taxon>Methanobacteria</taxon>
        <taxon>Methanobacteriales</taxon>
        <taxon>Methanobacteriaceae</taxon>
        <taxon>Methanobacterium</taxon>
    </lineage>
</organism>
<dbReference type="OrthoDB" id="75202at2157"/>
<gene>
    <name evidence="1" type="ORF">BRM9_0315</name>
</gene>
<name>A0A089ZAT6_METFO</name>
<evidence type="ECO:0000313" key="1">
    <source>
        <dbReference type="EMBL" id="AIS31142.1"/>
    </source>
</evidence>
<dbReference type="Proteomes" id="UP000029661">
    <property type="component" value="Chromosome"/>
</dbReference>
<dbReference type="GeneID" id="24791466"/>
<dbReference type="KEGG" id="mfc:BRM9_0315"/>
<accession>A0A089ZAT6</accession>
<dbReference type="STRING" id="2162.BRM9_0315"/>
<protein>
    <submittedName>
        <fullName evidence="1">Uncharacterized protein</fullName>
    </submittedName>
</protein>
<dbReference type="AlphaFoldDB" id="A0A089ZAT6"/>
<dbReference type="EMBL" id="CP006933">
    <property type="protein sequence ID" value="AIS31142.1"/>
    <property type="molecule type" value="Genomic_DNA"/>
</dbReference>
<evidence type="ECO:0000313" key="2">
    <source>
        <dbReference type="Proteomes" id="UP000029661"/>
    </source>
</evidence>